<evidence type="ECO:0000256" key="1">
    <source>
        <dbReference type="ARBA" id="ARBA00022679"/>
    </source>
</evidence>
<name>A0A9X2MLE0_9FIRM</name>
<dbReference type="RefSeq" id="WP_042679592.1">
    <property type="nucleotide sequence ID" value="NZ_CABKTM010000014.1"/>
</dbReference>
<keyword evidence="4" id="KW-1185">Reference proteome</keyword>
<sequence length="99" mass="10926">MKNTVKILVACGSGVATSTVAQENVKDLLKEEGIPFEISTCTFSEIPSRQDNVDLILVTSKYNEALDKPLISVFGLISGINRKKIEEQIINECKKILEN</sequence>
<protein>
    <submittedName>
        <fullName evidence="3">PTS sugar transporter subunit IIB</fullName>
    </submittedName>
</protein>
<dbReference type="GO" id="GO:0009401">
    <property type="term" value="P:phosphoenolpyruvate-dependent sugar phosphotransferase system"/>
    <property type="evidence" value="ECO:0007669"/>
    <property type="project" value="InterPro"/>
</dbReference>
<keyword evidence="3" id="KW-0762">Sugar transport</keyword>
<feature type="domain" description="PTS EIIB type-2" evidence="2">
    <location>
        <begin position="5"/>
        <end position="97"/>
    </location>
</feature>
<evidence type="ECO:0000313" key="4">
    <source>
        <dbReference type="Proteomes" id="UP001142078"/>
    </source>
</evidence>
<keyword evidence="3" id="KW-0813">Transport</keyword>
<accession>A0A9X2MLE0</accession>
<dbReference type="Proteomes" id="UP001142078">
    <property type="component" value="Unassembled WGS sequence"/>
</dbReference>
<dbReference type="PROSITE" id="PS51099">
    <property type="entry name" value="PTS_EIIB_TYPE_2"/>
    <property type="match status" value="1"/>
</dbReference>
<dbReference type="Gene3D" id="3.40.50.2300">
    <property type="match status" value="1"/>
</dbReference>
<dbReference type="CDD" id="cd05566">
    <property type="entry name" value="PTS_IIB_galactitol"/>
    <property type="match status" value="1"/>
</dbReference>
<dbReference type="OrthoDB" id="6505030at2"/>
<proteinExistence type="predicted"/>
<dbReference type="AlphaFoldDB" id="A0A9X2MLE0"/>
<evidence type="ECO:0000313" key="3">
    <source>
        <dbReference type="EMBL" id="MCR2045653.1"/>
    </source>
</evidence>
<gene>
    <name evidence="3" type="ORF">NSA23_16325</name>
</gene>
<dbReference type="InterPro" id="IPR013011">
    <property type="entry name" value="PTS_EIIB_2"/>
</dbReference>
<reference evidence="3" key="1">
    <citation type="submission" date="2022-07" db="EMBL/GenBank/DDBJ databases">
        <title>Enhanced cultured diversity of the mouse gut microbiota enables custom-made synthetic communities.</title>
        <authorList>
            <person name="Afrizal A."/>
        </authorList>
    </citation>
    <scope>NUCLEOTIDE SEQUENCE</scope>
    <source>
        <strain evidence="3">DSM 29482</strain>
    </source>
</reference>
<dbReference type="GO" id="GO:0008982">
    <property type="term" value="F:protein-N(PI)-phosphohistidine-sugar phosphotransferase activity"/>
    <property type="evidence" value="ECO:0007669"/>
    <property type="project" value="InterPro"/>
</dbReference>
<comment type="caution">
    <text evidence="3">The sequence shown here is derived from an EMBL/GenBank/DDBJ whole genome shotgun (WGS) entry which is preliminary data.</text>
</comment>
<keyword evidence="1" id="KW-0808">Transferase</keyword>
<dbReference type="InterPro" id="IPR003501">
    <property type="entry name" value="PTS_EIIB_2/3"/>
</dbReference>
<dbReference type="EMBL" id="JANJZL010000027">
    <property type="protein sequence ID" value="MCR2045653.1"/>
    <property type="molecule type" value="Genomic_DNA"/>
</dbReference>
<organism evidence="3 4">
    <name type="scientific">Anaerosalibacter massiliensis</name>
    <dbReference type="NCBI Taxonomy" id="1347392"/>
    <lineage>
        <taxon>Bacteria</taxon>
        <taxon>Bacillati</taxon>
        <taxon>Bacillota</taxon>
        <taxon>Tissierellia</taxon>
        <taxon>Tissierellales</taxon>
        <taxon>Sporanaerobacteraceae</taxon>
        <taxon>Anaerosalibacter</taxon>
    </lineage>
</organism>
<evidence type="ECO:0000259" key="2">
    <source>
        <dbReference type="PROSITE" id="PS51099"/>
    </source>
</evidence>
<dbReference type="Pfam" id="PF02302">
    <property type="entry name" value="PTS_IIB"/>
    <property type="match status" value="1"/>
</dbReference>
<dbReference type="SUPFAM" id="SSF52794">
    <property type="entry name" value="PTS system IIB component-like"/>
    <property type="match status" value="1"/>
</dbReference>
<dbReference type="InterPro" id="IPR036095">
    <property type="entry name" value="PTS_EIIB-like_sf"/>
</dbReference>